<sequence>MSVPQHKTLAVGTLNHLITNSGFTVEQFKDAL</sequence>
<protein>
    <submittedName>
        <fullName evidence="1">Uncharacterized protein</fullName>
    </submittedName>
</protein>
<name>A0A6J4S1J7_9ACTN</name>
<gene>
    <name evidence="1" type="ORF">AVDCRST_MAG12-1476</name>
</gene>
<accession>A0A6J4S1J7</accession>
<reference evidence="1" key="1">
    <citation type="submission" date="2020-02" db="EMBL/GenBank/DDBJ databases">
        <authorList>
            <person name="Meier V. D."/>
        </authorList>
    </citation>
    <scope>NUCLEOTIDE SEQUENCE</scope>
    <source>
        <strain evidence="1">AVDCRST_MAG12</strain>
    </source>
</reference>
<organism evidence="1">
    <name type="scientific">uncultured Rubrobacteraceae bacterium</name>
    <dbReference type="NCBI Taxonomy" id="349277"/>
    <lineage>
        <taxon>Bacteria</taxon>
        <taxon>Bacillati</taxon>
        <taxon>Actinomycetota</taxon>
        <taxon>Rubrobacteria</taxon>
        <taxon>Rubrobacterales</taxon>
        <taxon>Rubrobacteraceae</taxon>
        <taxon>environmental samples</taxon>
    </lineage>
</organism>
<dbReference type="AlphaFoldDB" id="A0A6J4S1J7"/>
<dbReference type="EMBL" id="CADCVK010000230">
    <property type="protein sequence ID" value="CAA9480602.1"/>
    <property type="molecule type" value="Genomic_DNA"/>
</dbReference>
<evidence type="ECO:0000313" key="1">
    <source>
        <dbReference type="EMBL" id="CAA9480602.1"/>
    </source>
</evidence>
<proteinExistence type="predicted"/>